<organism evidence="6 7">
    <name type="scientific">Massilia pinisoli</name>
    <dbReference type="NCBI Taxonomy" id="1772194"/>
    <lineage>
        <taxon>Bacteria</taxon>
        <taxon>Pseudomonadati</taxon>
        <taxon>Pseudomonadota</taxon>
        <taxon>Betaproteobacteria</taxon>
        <taxon>Burkholderiales</taxon>
        <taxon>Oxalobacteraceae</taxon>
        <taxon>Telluria group</taxon>
        <taxon>Massilia</taxon>
    </lineage>
</organism>
<keyword evidence="2" id="KW-0560">Oxidoreductase</keyword>
<evidence type="ECO:0000313" key="6">
    <source>
        <dbReference type="EMBL" id="MCS0583535.1"/>
    </source>
</evidence>
<name>A0ABT1ZUC9_9BURK</name>
<dbReference type="SUPFAM" id="SSF51735">
    <property type="entry name" value="NAD(P)-binding Rossmann-fold domains"/>
    <property type="match status" value="1"/>
</dbReference>
<feature type="domain" description="Ketoreductase" evidence="5">
    <location>
        <begin position="4"/>
        <end position="189"/>
    </location>
</feature>
<dbReference type="SMART" id="SM00822">
    <property type="entry name" value="PKS_KR"/>
    <property type="match status" value="1"/>
</dbReference>
<comment type="caution">
    <text evidence="6">The sequence shown here is derived from an EMBL/GenBank/DDBJ whole genome shotgun (WGS) entry which is preliminary data.</text>
</comment>
<feature type="signal peptide" evidence="4">
    <location>
        <begin position="1"/>
        <end position="24"/>
    </location>
</feature>
<dbReference type="PANTHER" id="PTHR24321">
    <property type="entry name" value="DEHYDROGENASES, SHORT CHAIN"/>
    <property type="match status" value="1"/>
</dbReference>
<proteinExistence type="inferred from homology"/>
<accession>A0ABT1ZUC9</accession>
<dbReference type="Pfam" id="PF13561">
    <property type="entry name" value="adh_short_C2"/>
    <property type="match status" value="1"/>
</dbReference>
<dbReference type="EMBL" id="JANUGW010000014">
    <property type="protein sequence ID" value="MCS0583535.1"/>
    <property type="molecule type" value="Genomic_DNA"/>
</dbReference>
<evidence type="ECO:0000259" key="5">
    <source>
        <dbReference type="SMART" id="SM00822"/>
    </source>
</evidence>
<dbReference type="PANTHER" id="PTHR24321:SF8">
    <property type="entry name" value="ESTRADIOL 17-BETA-DEHYDROGENASE 8-RELATED"/>
    <property type="match status" value="1"/>
</dbReference>
<feature type="chain" id="PRO_5047450809" evidence="4">
    <location>
        <begin position="25"/>
        <end position="242"/>
    </location>
</feature>
<comment type="similarity">
    <text evidence="1">Belongs to the short-chain dehydrogenases/reductases (SDR) family.</text>
</comment>
<dbReference type="InterPro" id="IPR002347">
    <property type="entry name" value="SDR_fam"/>
</dbReference>
<dbReference type="PRINTS" id="PR00081">
    <property type="entry name" value="GDHRDH"/>
</dbReference>
<evidence type="ECO:0000256" key="3">
    <source>
        <dbReference type="ARBA" id="ARBA00023027"/>
    </source>
</evidence>
<evidence type="ECO:0000256" key="4">
    <source>
        <dbReference type="SAM" id="SignalP"/>
    </source>
</evidence>
<evidence type="ECO:0000313" key="7">
    <source>
        <dbReference type="Proteomes" id="UP001204151"/>
    </source>
</evidence>
<evidence type="ECO:0000256" key="1">
    <source>
        <dbReference type="ARBA" id="ARBA00006484"/>
    </source>
</evidence>
<dbReference type="CDD" id="cd05233">
    <property type="entry name" value="SDR_c"/>
    <property type="match status" value="1"/>
</dbReference>
<protein>
    <submittedName>
        <fullName evidence="6">SDR family oxidoreductase</fullName>
    </submittedName>
</protein>
<sequence>MTTRSILITGALGGIGRATALAFAAEGAAILLVDAVPADAAFEATLRAAGAAQVDFIQTDIADEAQVARAFDRAVTAFGTVDVLVNIAGIMIYKPIAELTGADWQRLLNVNLVGAALLTGHALRTMRPGSAIVNIASVHARRTGPLVAPYAAAKAALVSLTRSAAIEGQALGIRVNAICPGAIETPLLHASPTIKSGVEKIAPEDLGQPEDVAALAHFLSTDAARFINGEDIVADGGRMARL</sequence>
<dbReference type="Proteomes" id="UP001204151">
    <property type="component" value="Unassembled WGS sequence"/>
</dbReference>
<dbReference type="PROSITE" id="PS00061">
    <property type="entry name" value="ADH_SHORT"/>
    <property type="match status" value="1"/>
</dbReference>
<keyword evidence="7" id="KW-1185">Reference proteome</keyword>
<dbReference type="Gene3D" id="3.40.50.720">
    <property type="entry name" value="NAD(P)-binding Rossmann-like Domain"/>
    <property type="match status" value="1"/>
</dbReference>
<evidence type="ECO:0000256" key="2">
    <source>
        <dbReference type="ARBA" id="ARBA00023002"/>
    </source>
</evidence>
<dbReference type="InterPro" id="IPR020904">
    <property type="entry name" value="Sc_DH/Rdtase_CS"/>
</dbReference>
<keyword evidence="4" id="KW-0732">Signal</keyword>
<gene>
    <name evidence="6" type="ORF">NX784_18240</name>
</gene>
<dbReference type="InterPro" id="IPR057326">
    <property type="entry name" value="KR_dom"/>
</dbReference>
<dbReference type="InterPro" id="IPR036291">
    <property type="entry name" value="NAD(P)-bd_dom_sf"/>
</dbReference>
<reference evidence="6 7" key="1">
    <citation type="submission" date="2022-08" db="EMBL/GenBank/DDBJ databases">
        <title>Reclassification of Massilia species as members of the genera Telluria, Duganella, Pseudoduganella, Mokoshia gen. nov. and Zemynaea gen. nov. using orthogonal and non-orthogonal genome-based approaches.</title>
        <authorList>
            <person name="Bowman J.P."/>
        </authorList>
    </citation>
    <scope>NUCLEOTIDE SEQUENCE [LARGE SCALE GENOMIC DNA]</scope>
    <source>
        <strain evidence="6 7">JCM 31316</strain>
    </source>
</reference>
<keyword evidence="3" id="KW-0520">NAD</keyword>
<dbReference type="RefSeq" id="WP_258818121.1">
    <property type="nucleotide sequence ID" value="NZ_JANUGW010000014.1"/>
</dbReference>
<dbReference type="PRINTS" id="PR00080">
    <property type="entry name" value="SDRFAMILY"/>
</dbReference>